<reference evidence="5 6" key="1">
    <citation type="submission" date="2016-06" db="EMBL/GenBank/DDBJ databases">
        <title>Comparative genomics of the ectomycorrhizal sister species Rhizopogon vinicolor and Rhizopogon vesiculosus (Basidiomycota: Boletales) reveals a divergence of the mating type B locus.</title>
        <authorList>
            <consortium name="DOE Joint Genome Institute"/>
            <person name="Mujic A.B."/>
            <person name="Kuo A."/>
            <person name="Tritt A."/>
            <person name="Lipzen A."/>
            <person name="Chen C."/>
            <person name="Johnson J."/>
            <person name="Sharma A."/>
            <person name="Barry K."/>
            <person name="Grigoriev I.V."/>
            <person name="Spatafora J.W."/>
        </authorList>
    </citation>
    <scope>NUCLEOTIDE SEQUENCE [LARGE SCALE GENOMIC DNA]</scope>
    <source>
        <strain evidence="5 6">AM-OR11-026</strain>
    </source>
</reference>
<name>A0A1B7NG63_9AGAM</name>
<evidence type="ECO:0000256" key="2">
    <source>
        <dbReference type="ARBA" id="ARBA00023242"/>
    </source>
</evidence>
<dbReference type="GO" id="GO:0006338">
    <property type="term" value="P:chromatin remodeling"/>
    <property type="evidence" value="ECO:0007669"/>
    <property type="project" value="UniProtKB-ARBA"/>
</dbReference>
<dbReference type="CDD" id="cd00024">
    <property type="entry name" value="CD_CSD"/>
    <property type="match status" value="1"/>
</dbReference>
<dbReference type="OrthoDB" id="433924at2759"/>
<dbReference type="Proteomes" id="UP000092154">
    <property type="component" value="Unassembled WGS sequence"/>
</dbReference>
<dbReference type="SMART" id="SM00298">
    <property type="entry name" value="CHROMO"/>
    <property type="match status" value="1"/>
</dbReference>
<dbReference type="InterPro" id="IPR016197">
    <property type="entry name" value="Chromo-like_dom_sf"/>
</dbReference>
<dbReference type="PANTHER" id="PTHR22812">
    <property type="entry name" value="CHROMOBOX PROTEIN"/>
    <property type="match status" value="1"/>
</dbReference>
<dbReference type="InterPro" id="IPR051219">
    <property type="entry name" value="Heterochromatin_chromo-domain"/>
</dbReference>
<sequence>MYLSPPLGSFLKLCPSCVANLYFTYIRELTLQHSLIMGYRRKRTADADASGNPPGKRSKIHQSEAMSPPLTVTIRDQTFEPTPVFDTFWRFAAERHAITEKRLKDVPAPWTDDPTLQRYPFCNTYRVLDRVSQYLIAEVIQKGSQASTELVFRILLFSTFTSINTYETMRDEMSPLTWSTYKRANYERILRRLYDDRVSIYTGAYQKPAPNLGFAENFMNHLALIEVLMRDLPEKCEEAEYIADVFEWLCTFKSMGDFTAYQLVLNLSYSSVLNFSDYDFVVVGLGSRRGLQRCFKGQIPRAYEVDIIRWMQLTQPDHFSRLNLKFKGLGLKARPMMLCDIEHTLCEIDKYVRKLGTPSHRTFQPSGKLTKICLPKAWRHHARRQLRIKCEEEAETEFIEKFVVESIQSHRDVDGEREFLVYWSGYSDDEASWEPEDMLADDAPNAIREYWKRVHKA</sequence>
<keyword evidence="6" id="KW-1185">Reference proteome</keyword>
<dbReference type="PROSITE" id="PS50013">
    <property type="entry name" value="CHROMO_2"/>
    <property type="match status" value="1"/>
</dbReference>
<dbReference type="EMBL" id="KV448131">
    <property type="protein sequence ID" value="OAX43898.1"/>
    <property type="molecule type" value="Genomic_DNA"/>
</dbReference>
<dbReference type="InParanoid" id="A0A1B7NG63"/>
<accession>A0A1B7NG63</accession>
<keyword evidence="2" id="KW-0539">Nucleus</keyword>
<dbReference type="Gene3D" id="2.40.50.40">
    <property type="match status" value="1"/>
</dbReference>
<protein>
    <submittedName>
        <fullName evidence="5">Chromo-domain-containing protein</fullName>
    </submittedName>
</protein>
<feature type="domain" description="Chromo" evidence="4">
    <location>
        <begin position="402"/>
        <end position="457"/>
    </location>
</feature>
<organism evidence="5 6">
    <name type="scientific">Rhizopogon vinicolor AM-OR11-026</name>
    <dbReference type="NCBI Taxonomy" id="1314800"/>
    <lineage>
        <taxon>Eukaryota</taxon>
        <taxon>Fungi</taxon>
        <taxon>Dikarya</taxon>
        <taxon>Basidiomycota</taxon>
        <taxon>Agaricomycotina</taxon>
        <taxon>Agaricomycetes</taxon>
        <taxon>Agaricomycetidae</taxon>
        <taxon>Boletales</taxon>
        <taxon>Suillineae</taxon>
        <taxon>Rhizopogonaceae</taxon>
        <taxon>Rhizopogon</taxon>
    </lineage>
</organism>
<evidence type="ECO:0000256" key="3">
    <source>
        <dbReference type="SAM" id="MobiDB-lite"/>
    </source>
</evidence>
<evidence type="ECO:0000256" key="1">
    <source>
        <dbReference type="ARBA" id="ARBA00004123"/>
    </source>
</evidence>
<dbReference type="InterPro" id="IPR023780">
    <property type="entry name" value="Chromo_domain"/>
</dbReference>
<dbReference type="InterPro" id="IPR000953">
    <property type="entry name" value="Chromo/chromo_shadow_dom"/>
</dbReference>
<dbReference type="GO" id="GO:0005634">
    <property type="term" value="C:nucleus"/>
    <property type="evidence" value="ECO:0007669"/>
    <property type="project" value="UniProtKB-SubCell"/>
</dbReference>
<evidence type="ECO:0000313" key="5">
    <source>
        <dbReference type="EMBL" id="OAX43898.1"/>
    </source>
</evidence>
<dbReference type="Pfam" id="PF18723">
    <property type="entry name" value="HMUDK_hel"/>
    <property type="match status" value="1"/>
</dbReference>
<feature type="region of interest" description="Disordered" evidence="3">
    <location>
        <begin position="44"/>
        <end position="63"/>
    </location>
</feature>
<proteinExistence type="predicted"/>
<dbReference type="Pfam" id="PF00385">
    <property type="entry name" value="Chromo"/>
    <property type="match status" value="1"/>
</dbReference>
<dbReference type="AlphaFoldDB" id="A0A1B7NG63"/>
<dbReference type="STRING" id="1314800.A0A1B7NG63"/>
<dbReference type="SUPFAM" id="SSF54160">
    <property type="entry name" value="Chromo domain-like"/>
    <property type="match status" value="1"/>
</dbReference>
<comment type="subcellular location">
    <subcellularLocation>
        <location evidence="1">Nucleus</location>
    </subcellularLocation>
</comment>
<dbReference type="InterPro" id="IPR040684">
    <property type="entry name" value="HMUDK_hel"/>
</dbReference>
<gene>
    <name evidence="5" type="ORF">K503DRAFT_707632</name>
</gene>
<evidence type="ECO:0000313" key="6">
    <source>
        <dbReference type="Proteomes" id="UP000092154"/>
    </source>
</evidence>
<evidence type="ECO:0000259" key="4">
    <source>
        <dbReference type="PROSITE" id="PS50013"/>
    </source>
</evidence>